<dbReference type="Pfam" id="PF04042">
    <property type="entry name" value="DNA_pol_E_B"/>
    <property type="match status" value="1"/>
</dbReference>
<evidence type="ECO:0000259" key="3">
    <source>
        <dbReference type="Pfam" id="PF04042"/>
    </source>
</evidence>
<dbReference type="GO" id="GO:0043625">
    <property type="term" value="C:delta DNA polymerase complex"/>
    <property type="evidence" value="ECO:0007669"/>
    <property type="project" value="TreeGrafter"/>
</dbReference>
<sequence length="430" mass="46929">MTAPKTEHTTRAYSKHQPNWQRFQSDLVIPSSNVGGDKNAAPNVYQRQYSHVYHQRLAALGPRCWETMLPSDVVQVKRILELKEGEPSLVVGTLVRETTNTKEPTLHPDSECRKSDALYLEDESGRVVLEVPEKHSYCTGLVVGLRGTVQMDGVMLVEEVYAPAMSPPTRMETTPLETQAVPHLLLVSGLLCGGSNVSSLPRDMLLSFLQGRFGVEKAALISQVVVAGGLVRADDKVSQADALRDLDGFLLQVSAAGIPVDVIPGQNDPTTANWPQRPLHSALLPRSSASSNLVRRTPNPYAAVHNDHLVMGADGRNVADLTRRLLKQEENDNAWVPLSELEALQRSLKWSHICPTGPDSIPTVPHAESDPMCMTQAPSVYFCGNAHAFDTAISNGTRLVCVPKFATTGQAILVNLENLDVEILSFDAQI</sequence>
<dbReference type="Gene3D" id="2.40.50.430">
    <property type="match status" value="1"/>
</dbReference>
<feature type="domain" description="DNA polymerase alpha/delta/epsilon subunit B" evidence="3">
    <location>
        <begin position="186"/>
        <end position="389"/>
    </location>
</feature>
<evidence type="ECO:0000313" key="5">
    <source>
        <dbReference type="EMBL" id="GAX21508.1"/>
    </source>
</evidence>
<proteinExistence type="inferred from homology"/>
<evidence type="ECO:0000256" key="2">
    <source>
        <dbReference type="ARBA" id="ARBA00022705"/>
    </source>
</evidence>
<evidence type="ECO:0000256" key="1">
    <source>
        <dbReference type="ARBA" id="ARBA00006035"/>
    </source>
</evidence>
<dbReference type="PANTHER" id="PTHR10416">
    <property type="entry name" value="DNA POLYMERASE DELTA SUBUNIT 2"/>
    <property type="match status" value="1"/>
</dbReference>
<keyword evidence="2" id="KW-0235">DNA replication</keyword>
<keyword evidence="6" id="KW-1185">Reference proteome</keyword>
<reference evidence="5 6" key="1">
    <citation type="journal article" date="2015" name="Plant Cell">
        <title>Oil accumulation by the oleaginous diatom Fistulifera solaris as revealed by the genome and transcriptome.</title>
        <authorList>
            <person name="Tanaka T."/>
            <person name="Maeda Y."/>
            <person name="Veluchamy A."/>
            <person name="Tanaka M."/>
            <person name="Abida H."/>
            <person name="Marechal E."/>
            <person name="Bowler C."/>
            <person name="Muto M."/>
            <person name="Sunaga Y."/>
            <person name="Tanaka M."/>
            <person name="Yoshino T."/>
            <person name="Taniguchi T."/>
            <person name="Fukuda Y."/>
            <person name="Nemoto M."/>
            <person name="Matsumoto M."/>
            <person name="Wong P.S."/>
            <person name="Aburatani S."/>
            <person name="Fujibuchi W."/>
        </authorList>
    </citation>
    <scope>NUCLEOTIDE SEQUENCE [LARGE SCALE GENOMIC DNA]</scope>
    <source>
        <strain evidence="5 6">JPCC DA0580</strain>
    </source>
</reference>
<dbReference type="InterPro" id="IPR007185">
    <property type="entry name" value="DNA_pol_a/d/e_bsu"/>
</dbReference>
<feature type="domain" description="DNA polymerase delta subunit OB-fold" evidence="4">
    <location>
        <begin position="48"/>
        <end position="160"/>
    </location>
</feature>
<dbReference type="EMBL" id="BDSP01000168">
    <property type="protein sequence ID" value="GAX21508.1"/>
    <property type="molecule type" value="Genomic_DNA"/>
</dbReference>
<evidence type="ECO:0000313" key="6">
    <source>
        <dbReference type="Proteomes" id="UP000198406"/>
    </source>
</evidence>
<gene>
    <name evidence="5" type="ORF">FisN_4Hh571</name>
</gene>
<protein>
    <submittedName>
        <fullName evidence="5">DNA polymerase delta subunit 2</fullName>
    </submittedName>
</protein>
<evidence type="ECO:0000259" key="4">
    <source>
        <dbReference type="Pfam" id="PF18018"/>
    </source>
</evidence>
<dbReference type="PANTHER" id="PTHR10416:SF0">
    <property type="entry name" value="DNA POLYMERASE DELTA SUBUNIT 2"/>
    <property type="match status" value="1"/>
</dbReference>
<accession>A0A1Z5K6D6</accession>
<dbReference type="GO" id="GO:0003677">
    <property type="term" value="F:DNA binding"/>
    <property type="evidence" value="ECO:0007669"/>
    <property type="project" value="InterPro"/>
</dbReference>
<name>A0A1Z5K6D6_FISSO</name>
<dbReference type="AlphaFoldDB" id="A0A1Z5K6D6"/>
<comment type="similarity">
    <text evidence="1">Belongs to the DNA polymerase delta/II small subunit family.</text>
</comment>
<comment type="caution">
    <text evidence="5">The sequence shown here is derived from an EMBL/GenBank/DDBJ whole genome shotgun (WGS) entry which is preliminary data.</text>
</comment>
<dbReference type="GO" id="GO:0006271">
    <property type="term" value="P:DNA strand elongation involved in DNA replication"/>
    <property type="evidence" value="ECO:0007669"/>
    <property type="project" value="TreeGrafter"/>
</dbReference>
<dbReference type="Gene3D" id="3.60.21.50">
    <property type="match status" value="1"/>
</dbReference>
<organism evidence="5 6">
    <name type="scientific">Fistulifera solaris</name>
    <name type="common">Oleaginous diatom</name>
    <dbReference type="NCBI Taxonomy" id="1519565"/>
    <lineage>
        <taxon>Eukaryota</taxon>
        <taxon>Sar</taxon>
        <taxon>Stramenopiles</taxon>
        <taxon>Ochrophyta</taxon>
        <taxon>Bacillariophyta</taxon>
        <taxon>Bacillariophyceae</taxon>
        <taxon>Bacillariophycidae</taxon>
        <taxon>Naviculales</taxon>
        <taxon>Naviculaceae</taxon>
        <taxon>Fistulifera</taxon>
    </lineage>
</organism>
<dbReference type="Pfam" id="PF18018">
    <property type="entry name" value="DNA_pol_D_N"/>
    <property type="match status" value="1"/>
</dbReference>
<dbReference type="InterPro" id="IPR040663">
    <property type="entry name" value="DNA_pol_D_N"/>
</dbReference>
<dbReference type="OrthoDB" id="3763at2759"/>
<dbReference type="InParanoid" id="A0A1Z5K6D6"/>
<dbReference type="InterPro" id="IPR024826">
    <property type="entry name" value="DNA_pol_delta/II_ssu"/>
</dbReference>
<dbReference type="Proteomes" id="UP000198406">
    <property type="component" value="Unassembled WGS sequence"/>
</dbReference>
<dbReference type="FunCoup" id="A0A1Z5K6D6">
    <property type="interactions" value="500"/>
</dbReference>